<reference evidence="2 3" key="1">
    <citation type="journal article" date="2024" name="Insects">
        <title>An Improved Chromosome-Level Genome Assembly of the Firefly Pyrocoelia pectoralis.</title>
        <authorList>
            <person name="Fu X."/>
            <person name="Meyer-Rochow V.B."/>
            <person name="Ballantyne L."/>
            <person name="Zhu X."/>
        </authorList>
    </citation>
    <scope>NUCLEOTIDE SEQUENCE [LARGE SCALE GENOMIC DNA]</scope>
    <source>
        <strain evidence="2">XCY_ONT2</strain>
    </source>
</reference>
<dbReference type="GO" id="GO:1902936">
    <property type="term" value="F:phosphatidylinositol bisphosphate binding"/>
    <property type="evidence" value="ECO:0007669"/>
    <property type="project" value="TreeGrafter"/>
</dbReference>
<dbReference type="InterPro" id="IPR036865">
    <property type="entry name" value="CRAL-TRIO_dom_sf"/>
</dbReference>
<dbReference type="CDD" id="cd00170">
    <property type="entry name" value="SEC14"/>
    <property type="match status" value="1"/>
</dbReference>
<dbReference type="InterPro" id="IPR036273">
    <property type="entry name" value="CRAL/TRIO_N_dom_sf"/>
</dbReference>
<comment type="caution">
    <text evidence="2">The sequence shown here is derived from an EMBL/GenBank/DDBJ whole genome shotgun (WGS) entry which is preliminary data.</text>
</comment>
<dbReference type="SUPFAM" id="SSF46938">
    <property type="entry name" value="CRAL/TRIO N-terminal domain"/>
    <property type="match status" value="1"/>
</dbReference>
<evidence type="ECO:0000259" key="1">
    <source>
        <dbReference type="PROSITE" id="PS50191"/>
    </source>
</evidence>
<dbReference type="GO" id="GO:0016020">
    <property type="term" value="C:membrane"/>
    <property type="evidence" value="ECO:0007669"/>
    <property type="project" value="TreeGrafter"/>
</dbReference>
<dbReference type="PRINTS" id="PR00180">
    <property type="entry name" value="CRETINALDHBP"/>
</dbReference>
<gene>
    <name evidence="2" type="ORF">RI129_012479</name>
</gene>
<accession>A0AAN7V0G8</accession>
<feature type="domain" description="CRAL-TRIO" evidence="1">
    <location>
        <begin position="80"/>
        <end position="243"/>
    </location>
</feature>
<sequence>MKTADVAEEYKKNKELNVEDINALKEWAQKQKHLPPISEIQLILFLHSCYWSLEQTKITIDKFFTYRSAWTDFFANRNPQDPKLRSDMEVGLTSFLKTRTPENYKILLYKIMDVDLNRFVAKDLIKVFDMCIMLELIQKGTFEGLVIVCDFRNLTAGHILKIHITEMRRLLLYLQNGLPVRLKGLHYITTSVICEILVPLVKPFMKKELLDYLKFHSSYEALNKFVPQELLPKDYGGNEPSTKELHEEMQKSLIENKDYFVEEERLISNEKLRDRRPSFIDEDFGIGTDGSFKKLAID</sequence>
<dbReference type="SUPFAM" id="SSF52087">
    <property type="entry name" value="CRAL/TRIO domain"/>
    <property type="match status" value="1"/>
</dbReference>
<dbReference type="PANTHER" id="PTHR10174:SF213">
    <property type="entry name" value="CRAL-TRIO DOMAIN-CONTAINING PROTEIN"/>
    <property type="match status" value="1"/>
</dbReference>
<dbReference type="Gene3D" id="1.20.5.1200">
    <property type="entry name" value="Alpha-tocopherol transfer"/>
    <property type="match status" value="1"/>
</dbReference>
<name>A0AAN7V0G8_9COLE</name>
<evidence type="ECO:0000313" key="3">
    <source>
        <dbReference type="Proteomes" id="UP001329430"/>
    </source>
</evidence>
<dbReference type="Proteomes" id="UP001329430">
    <property type="component" value="Chromosome 10"/>
</dbReference>
<organism evidence="2 3">
    <name type="scientific">Pyrocoelia pectoralis</name>
    <dbReference type="NCBI Taxonomy" id="417401"/>
    <lineage>
        <taxon>Eukaryota</taxon>
        <taxon>Metazoa</taxon>
        <taxon>Ecdysozoa</taxon>
        <taxon>Arthropoda</taxon>
        <taxon>Hexapoda</taxon>
        <taxon>Insecta</taxon>
        <taxon>Pterygota</taxon>
        <taxon>Neoptera</taxon>
        <taxon>Endopterygota</taxon>
        <taxon>Coleoptera</taxon>
        <taxon>Polyphaga</taxon>
        <taxon>Elateriformia</taxon>
        <taxon>Elateroidea</taxon>
        <taxon>Lampyridae</taxon>
        <taxon>Lampyrinae</taxon>
        <taxon>Pyrocoelia</taxon>
    </lineage>
</organism>
<dbReference type="Gene3D" id="3.40.525.10">
    <property type="entry name" value="CRAL-TRIO lipid binding domain"/>
    <property type="match status" value="1"/>
</dbReference>
<dbReference type="Pfam" id="PF00650">
    <property type="entry name" value="CRAL_TRIO"/>
    <property type="match status" value="1"/>
</dbReference>
<protein>
    <recommendedName>
        <fullName evidence="1">CRAL-TRIO domain-containing protein</fullName>
    </recommendedName>
</protein>
<dbReference type="AlphaFoldDB" id="A0AAN7V0G8"/>
<dbReference type="PANTHER" id="PTHR10174">
    <property type="entry name" value="ALPHA-TOCOPHEROL TRANSFER PROTEIN-RELATED"/>
    <property type="match status" value="1"/>
</dbReference>
<proteinExistence type="predicted"/>
<keyword evidence="3" id="KW-1185">Reference proteome</keyword>
<dbReference type="EMBL" id="JAVRBK010000010">
    <property type="protein sequence ID" value="KAK5638184.1"/>
    <property type="molecule type" value="Genomic_DNA"/>
</dbReference>
<dbReference type="InterPro" id="IPR001251">
    <property type="entry name" value="CRAL-TRIO_dom"/>
</dbReference>
<evidence type="ECO:0000313" key="2">
    <source>
        <dbReference type="EMBL" id="KAK5638184.1"/>
    </source>
</evidence>
<dbReference type="PROSITE" id="PS50191">
    <property type="entry name" value="CRAL_TRIO"/>
    <property type="match status" value="1"/>
</dbReference>